<accession>A0ABQ9J392</accession>
<dbReference type="PANTHER" id="PTHR33480">
    <property type="entry name" value="SET DOMAIN-CONTAINING PROTEIN-RELATED"/>
    <property type="match status" value="1"/>
</dbReference>
<protein>
    <submittedName>
        <fullName evidence="1">Uncharacterized protein</fullName>
    </submittedName>
</protein>
<organism evidence="1 2">
    <name type="scientific">Molorchus minor</name>
    <dbReference type="NCBI Taxonomy" id="1323400"/>
    <lineage>
        <taxon>Eukaryota</taxon>
        <taxon>Metazoa</taxon>
        <taxon>Ecdysozoa</taxon>
        <taxon>Arthropoda</taxon>
        <taxon>Hexapoda</taxon>
        <taxon>Insecta</taxon>
        <taxon>Pterygota</taxon>
        <taxon>Neoptera</taxon>
        <taxon>Endopterygota</taxon>
        <taxon>Coleoptera</taxon>
        <taxon>Polyphaga</taxon>
        <taxon>Cucujiformia</taxon>
        <taxon>Chrysomeloidea</taxon>
        <taxon>Cerambycidae</taxon>
        <taxon>Lamiinae</taxon>
        <taxon>Monochamini</taxon>
        <taxon>Molorchus</taxon>
    </lineage>
</organism>
<comment type="caution">
    <text evidence="1">The sequence shown here is derived from an EMBL/GenBank/DDBJ whole genome shotgun (WGS) entry which is preliminary data.</text>
</comment>
<reference evidence="1" key="1">
    <citation type="journal article" date="2023" name="Insect Mol. Biol.">
        <title>Genome sequencing provides insights into the evolution of gene families encoding plant cell wall-degrading enzymes in longhorned beetles.</title>
        <authorList>
            <person name="Shin N.R."/>
            <person name="Okamura Y."/>
            <person name="Kirsch R."/>
            <person name="Pauchet Y."/>
        </authorList>
    </citation>
    <scope>NUCLEOTIDE SEQUENCE</scope>
    <source>
        <strain evidence="1">MMC_N1</strain>
    </source>
</reference>
<dbReference type="Proteomes" id="UP001162164">
    <property type="component" value="Unassembled WGS sequence"/>
</dbReference>
<keyword evidence="2" id="KW-1185">Reference proteome</keyword>
<evidence type="ECO:0000313" key="1">
    <source>
        <dbReference type="EMBL" id="KAJ8971979.1"/>
    </source>
</evidence>
<sequence length="168" mass="19224">MLKLQVQKNPKVITCTRLRKHLATLTQLFDMTGTDIEQLAHFMGHTVGVHKGSYRLPNDVYQTAKIAKLLLLMEQGEAAEFKGLPLNEIQLDLEEDLMAENVNKVDKEHSDNKLTFDSSVENITSQKAKENIRPSSNTQNIQKKKKILVSWTENQKKIVKNIFLQSHQ</sequence>
<gene>
    <name evidence="1" type="ORF">NQ317_010075</name>
</gene>
<dbReference type="EMBL" id="JAPWTJ010001407">
    <property type="protein sequence ID" value="KAJ8971979.1"/>
    <property type="molecule type" value="Genomic_DNA"/>
</dbReference>
<name>A0ABQ9J392_9CUCU</name>
<evidence type="ECO:0000313" key="2">
    <source>
        <dbReference type="Proteomes" id="UP001162164"/>
    </source>
</evidence>
<proteinExistence type="predicted"/>